<evidence type="ECO:0000313" key="1">
    <source>
        <dbReference type="EMBL" id="KAI4830388.1"/>
    </source>
</evidence>
<comment type="caution">
    <text evidence="1">The sequence shown here is derived from an EMBL/GenBank/DDBJ whole genome shotgun (WGS) entry which is preliminary data.</text>
</comment>
<feature type="non-terminal residue" evidence="1">
    <location>
        <position position="71"/>
    </location>
</feature>
<accession>A0ACB9XTS5</accession>
<organism evidence="1 2">
    <name type="scientific">Chaenocephalus aceratus</name>
    <name type="common">Blackfin icefish</name>
    <name type="synonym">Chaenichthys aceratus</name>
    <dbReference type="NCBI Taxonomy" id="36190"/>
    <lineage>
        <taxon>Eukaryota</taxon>
        <taxon>Metazoa</taxon>
        <taxon>Chordata</taxon>
        <taxon>Craniata</taxon>
        <taxon>Vertebrata</taxon>
        <taxon>Euteleostomi</taxon>
        <taxon>Actinopterygii</taxon>
        <taxon>Neopterygii</taxon>
        <taxon>Teleostei</taxon>
        <taxon>Neoteleostei</taxon>
        <taxon>Acanthomorphata</taxon>
        <taxon>Eupercaria</taxon>
        <taxon>Perciformes</taxon>
        <taxon>Notothenioidei</taxon>
        <taxon>Channichthyidae</taxon>
        <taxon>Chaenocephalus</taxon>
    </lineage>
</organism>
<proteinExistence type="predicted"/>
<evidence type="ECO:0000313" key="2">
    <source>
        <dbReference type="Proteomes" id="UP001057452"/>
    </source>
</evidence>
<feature type="non-terminal residue" evidence="1">
    <location>
        <position position="1"/>
    </location>
</feature>
<keyword evidence="2" id="KW-1185">Reference proteome</keyword>
<protein>
    <submittedName>
        <fullName evidence="1">Uncharacterized protein</fullName>
    </submittedName>
</protein>
<dbReference type="Proteomes" id="UP001057452">
    <property type="component" value="Chromosome 3"/>
</dbReference>
<reference evidence="1" key="1">
    <citation type="submission" date="2022-05" db="EMBL/GenBank/DDBJ databases">
        <title>Chromosome-level genome of Chaenocephalus aceratus.</title>
        <authorList>
            <person name="Park H."/>
        </authorList>
    </citation>
    <scope>NUCLEOTIDE SEQUENCE</scope>
    <source>
        <strain evidence="1">KU_202001</strain>
    </source>
</reference>
<dbReference type="EMBL" id="CM043787">
    <property type="protein sequence ID" value="KAI4830388.1"/>
    <property type="molecule type" value="Genomic_DNA"/>
</dbReference>
<gene>
    <name evidence="1" type="ORF">KUCAC02_002019</name>
</gene>
<name>A0ACB9XTS5_CHAAC</name>
<sequence>DLPSGNTLPAGISAAWKKPYCSWTQPSKTTLLLKPGKGSNWVRITTAPRHTASLSSHGAHLTEKTYSPTYA</sequence>